<name>A0ABS9V7X7_9BACT</name>
<keyword evidence="3" id="KW-0328">Glycosyltransferase</keyword>
<dbReference type="InterPro" id="IPR001296">
    <property type="entry name" value="Glyco_trans_1"/>
</dbReference>
<dbReference type="Pfam" id="PF00534">
    <property type="entry name" value="Glycos_transf_1"/>
    <property type="match status" value="1"/>
</dbReference>
<keyword evidence="4" id="KW-1185">Reference proteome</keyword>
<dbReference type="SUPFAM" id="SSF53756">
    <property type="entry name" value="UDP-Glycosyltransferase/glycogen phosphorylase"/>
    <property type="match status" value="1"/>
</dbReference>
<sequence>MNPGGIETYLLRFLKFIKDDRSIEPYVLIRSLDQGKLFEQYKVLGIPLFFHPLGYFNLKNIFWFYDFVKRKKFDSVCDFNANFAGIPMWLAKQAGINNRIAFYRQGKDHFKVTFLRKLYNSLVKNLVFTSSTQILSNSKASLNFFFPGWQKSERFKVIYNGMNVDDFHFHEKNLSIRAELGIPLEAFVICHSGRLDPAKNHKTMLKVAKQLIERDKSIFFIFCGLSTEKLQDEVDSMGIMGNVKLLSFRNDVSEILRTSNLFYFPSLTEGQPNSLIEAMLCGLPFVASNIPPIVEIMPESLMSYLIDPLDVEKSVRLIFEVQEKKDHGLTGITQNWARGYFSQDLRFKEFYNCLIN</sequence>
<dbReference type="EC" id="2.4.-.-" evidence="3"/>
<dbReference type="Proteomes" id="UP001165430">
    <property type="component" value="Unassembled WGS sequence"/>
</dbReference>
<feature type="domain" description="Glycosyl transferase family 1" evidence="1">
    <location>
        <begin position="176"/>
        <end position="322"/>
    </location>
</feature>
<feature type="domain" description="Glycosyltransferase subfamily 4-like N-terminal" evidence="2">
    <location>
        <begin position="3"/>
        <end position="165"/>
    </location>
</feature>
<dbReference type="Pfam" id="PF13439">
    <property type="entry name" value="Glyco_transf_4"/>
    <property type="match status" value="1"/>
</dbReference>
<dbReference type="Gene3D" id="3.40.50.2000">
    <property type="entry name" value="Glycogen Phosphorylase B"/>
    <property type="match status" value="2"/>
</dbReference>
<evidence type="ECO:0000259" key="2">
    <source>
        <dbReference type="Pfam" id="PF13439"/>
    </source>
</evidence>
<evidence type="ECO:0000259" key="1">
    <source>
        <dbReference type="Pfam" id="PF00534"/>
    </source>
</evidence>
<dbReference type="RefSeq" id="WP_241409448.1">
    <property type="nucleotide sequence ID" value="NZ_JAKZGO010000001.1"/>
</dbReference>
<dbReference type="InterPro" id="IPR028098">
    <property type="entry name" value="Glyco_trans_4-like_N"/>
</dbReference>
<dbReference type="PANTHER" id="PTHR12526">
    <property type="entry name" value="GLYCOSYLTRANSFERASE"/>
    <property type="match status" value="1"/>
</dbReference>
<gene>
    <name evidence="3" type="ORF">MM213_01075</name>
</gene>
<keyword evidence="3" id="KW-0808">Transferase</keyword>
<evidence type="ECO:0000313" key="3">
    <source>
        <dbReference type="EMBL" id="MCH7412058.1"/>
    </source>
</evidence>
<accession>A0ABS9V7X7</accession>
<dbReference type="GO" id="GO:0016757">
    <property type="term" value="F:glycosyltransferase activity"/>
    <property type="evidence" value="ECO:0007669"/>
    <property type="project" value="UniProtKB-KW"/>
</dbReference>
<dbReference type="EMBL" id="JAKZGO010000001">
    <property type="protein sequence ID" value="MCH7412058.1"/>
    <property type="molecule type" value="Genomic_DNA"/>
</dbReference>
<proteinExistence type="predicted"/>
<evidence type="ECO:0000313" key="4">
    <source>
        <dbReference type="Proteomes" id="UP001165430"/>
    </source>
</evidence>
<comment type="caution">
    <text evidence="3">The sequence shown here is derived from an EMBL/GenBank/DDBJ whole genome shotgun (WGS) entry which is preliminary data.</text>
</comment>
<organism evidence="3 4">
    <name type="scientific">Belliella alkalica</name>
    <dbReference type="NCBI Taxonomy" id="1730871"/>
    <lineage>
        <taxon>Bacteria</taxon>
        <taxon>Pseudomonadati</taxon>
        <taxon>Bacteroidota</taxon>
        <taxon>Cytophagia</taxon>
        <taxon>Cytophagales</taxon>
        <taxon>Cyclobacteriaceae</taxon>
        <taxon>Belliella</taxon>
    </lineage>
</organism>
<reference evidence="3" key="1">
    <citation type="submission" date="2022-03" db="EMBL/GenBank/DDBJ databases">
        <title>De novo assembled genomes of Belliella spp. (Cyclobacteriaceae) strains.</title>
        <authorList>
            <person name="Szabo A."/>
            <person name="Korponai K."/>
            <person name="Felfoldi T."/>
        </authorList>
    </citation>
    <scope>NUCLEOTIDE SEQUENCE</scope>
    <source>
        <strain evidence="3">DSM 111903</strain>
    </source>
</reference>
<protein>
    <submittedName>
        <fullName evidence="3">Glycosyltransferase</fullName>
        <ecNumber evidence="3">2.4.-.-</ecNumber>
    </submittedName>
</protein>
<dbReference type="PANTHER" id="PTHR12526:SF630">
    <property type="entry name" value="GLYCOSYLTRANSFERASE"/>
    <property type="match status" value="1"/>
</dbReference>